<feature type="compositionally biased region" description="Basic and acidic residues" evidence="1">
    <location>
        <begin position="282"/>
        <end position="301"/>
    </location>
</feature>
<organism evidence="3 4">
    <name type="scientific">Asterophora parasitica</name>
    <dbReference type="NCBI Taxonomy" id="117018"/>
    <lineage>
        <taxon>Eukaryota</taxon>
        <taxon>Fungi</taxon>
        <taxon>Dikarya</taxon>
        <taxon>Basidiomycota</taxon>
        <taxon>Agaricomycotina</taxon>
        <taxon>Agaricomycetes</taxon>
        <taxon>Agaricomycetidae</taxon>
        <taxon>Agaricales</taxon>
        <taxon>Tricholomatineae</taxon>
        <taxon>Lyophyllaceae</taxon>
        <taxon>Asterophora</taxon>
    </lineage>
</organism>
<dbReference type="EMBL" id="JABCKV010000038">
    <property type="protein sequence ID" value="KAG5645520.1"/>
    <property type="molecule type" value="Genomic_DNA"/>
</dbReference>
<evidence type="ECO:0000259" key="2">
    <source>
        <dbReference type="PROSITE" id="PS50020"/>
    </source>
</evidence>
<dbReference type="Gene3D" id="2.20.70.10">
    <property type="match status" value="1"/>
</dbReference>
<feature type="compositionally biased region" description="Low complexity" evidence="1">
    <location>
        <begin position="547"/>
        <end position="558"/>
    </location>
</feature>
<gene>
    <name evidence="3" type="ORF">DXG03_005931</name>
</gene>
<feature type="compositionally biased region" description="Pro residues" evidence="1">
    <location>
        <begin position="665"/>
        <end position="678"/>
    </location>
</feature>
<feature type="compositionally biased region" description="Basic and acidic residues" evidence="1">
    <location>
        <begin position="696"/>
        <end position="710"/>
    </location>
</feature>
<feature type="compositionally biased region" description="Polar residues" evidence="1">
    <location>
        <begin position="769"/>
        <end position="780"/>
    </location>
</feature>
<protein>
    <recommendedName>
        <fullName evidence="2">WW domain-containing protein</fullName>
    </recommendedName>
</protein>
<evidence type="ECO:0000256" key="1">
    <source>
        <dbReference type="SAM" id="MobiDB-lite"/>
    </source>
</evidence>
<feature type="region of interest" description="Disordered" evidence="1">
    <location>
        <begin position="226"/>
        <end position="834"/>
    </location>
</feature>
<comment type="caution">
    <text evidence="3">The sequence shown here is derived from an EMBL/GenBank/DDBJ whole genome shotgun (WGS) entry which is preliminary data.</text>
</comment>
<feature type="compositionally biased region" description="Low complexity" evidence="1">
    <location>
        <begin position="520"/>
        <end position="534"/>
    </location>
</feature>
<reference evidence="3" key="1">
    <citation type="submission" date="2020-07" db="EMBL/GenBank/DDBJ databases">
        <authorList>
            <person name="Nieuwenhuis M."/>
            <person name="Van De Peppel L.J.J."/>
        </authorList>
    </citation>
    <scope>NUCLEOTIDE SEQUENCE</scope>
    <source>
        <strain evidence="3">AP01</strain>
        <tissue evidence="3">Mycelium</tissue>
    </source>
</reference>
<feature type="region of interest" description="Disordered" evidence="1">
    <location>
        <begin position="1"/>
        <end position="213"/>
    </location>
</feature>
<dbReference type="InterPro" id="IPR036020">
    <property type="entry name" value="WW_dom_sf"/>
</dbReference>
<evidence type="ECO:0000313" key="4">
    <source>
        <dbReference type="Proteomes" id="UP000775547"/>
    </source>
</evidence>
<feature type="compositionally biased region" description="Basic and acidic residues" evidence="1">
    <location>
        <begin position="749"/>
        <end position="767"/>
    </location>
</feature>
<feature type="compositionally biased region" description="Polar residues" evidence="1">
    <location>
        <begin position="20"/>
        <end position="30"/>
    </location>
</feature>
<proteinExistence type="predicted"/>
<feature type="compositionally biased region" description="Polar residues" evidence="1">
    <location>
        <begin position="184"/>
        <end position="196"/>
    </location>
</feature>
<feature type="compositionally biased region" description="Acidic residues" evidence="1">
    <location>
        <begin position="32"/>
        <end position="51"/>
    </location>
</feature>
<dbReference type="Proteomes" id="UP000775547">
    <property type="component" value="Unassembled WGS sequence"/>
</dbReference>
<sequence length="875" mass="96090">MDDEHEVLDWGNEDDDSKNPDSNRASNQQGMDDLEDAEDAVSLGEDEDEQDYYAYQQEEPSGIALAQGDGLPAEHHSNNGDEEPPSSSRGLRRDDSSTSQIFSSNSGSPRRRHHSSTGRRSPRRSQQPRITHALPPKPVVASVPFLHPSHPSIVEATAMSTKPSVATRASGRSESTKSKINGHAATTVSTTATGKASSAPMDPDPLPRNWELREASSGKGEWYYYNTRTHETTRQSGRTPTQPDPDLIDSRTAIVAPHANGLSYEDRHYRPGEAQNAVVSPTDERRGDRARDDSVDPRFNPHPELAFTPSPPPTRSRKQQRSLSPVTHGRDSRAPRERATRESTDADSSMQRDRDVLQFSKDTLRNHWSQDPVDLPPELNSHNQGSRRQPRSQDGPVYERPPYGGRPPQSTRNGSLRGRREHDQPRDDIEVREENRIQNRSAASTLSASSSHLLHLVSEHGHGSASTSPAEGDVVSAEACARKLGQDSAPSPPPHKRDNGTRDRDDGREPPPSREREQEAPALSAESSALPPQSQRKRERPTRFGQASASISPSIPSATRPQAAGVQIYPHVPMEEDDPFVPDDIRSPPKQELRTRGARGEQEEVTDSIVSRQGNSGDTGGPISSLYPGEGRQAKHRDLDWQYQSPSDQDFSEHAARYRQNAPSAHPPTGPRALPPFPLGADNETQHSYTAGGPPRRTERDPMRGGDRRSAVYPLPPVHTDTTMTVNTAEVPPPRPRKRGKSPIPMHLRNPEGRRDARGGRLGDFRRQASAQASGSNNVPIGNPRNMLGDGGLPGTPGFRNAGPPPPGMGGVNSRPVSLRGRGGAPQSRREFRTRRLTDLEGLKARDHIRVEGKEVLRFVDLELDMDGNFGSFSI</sequence>
<feature type="compositionally biased region" description="Low complexity" evidence="1">
    <location>
        <begin position="97"/>
        <end position="108"/>
    </location>
</feature>
<reference evidence="3" key="2">
    <citation type="submission" date="2021-10" db="EMBL/GenBank/DDBJ databases">
        <title>Phylogenomics reveals ancestral predisposition of the termite-cultivated fungus Termitomyces towards a domesticated lifestyle.</title>
        <authorList>
            <person name="Auxier B."/>
            <person name="Grum-Grzhimaylo A."/>
            <person name="Cardenas M.E."/>
            <person name="Lodge J.D."/>
            <person name="Laessoe T."/>
            <person name="Pedersen O."/>
            <person name="Smith M.E."/>
            <person name="Kuyper T.W."/>
            <person name="Franco-Molano E.A."/>
            <person name="Baroni T.J."/>
            <person name="Aanen D.K."/>
        </authorList>
    </citation>
    <scope>NUCLEOTIDE SEQUENCE</scope>
    <source>
        <strain evidence="3">AP01</strain>
        <tissue evidence="3">Mycelium</tissue>
    </source>
</reference>
<feature type="domain" description="WW" evidence="2">
    <location>
        <begin position="204"/>
        <end position="239"/>
    </location>
</feature>
<keyword evidence="4" id="KW-1185">Reference proteome</keyword>
<accession>A0A9P7GDV6</accession>
<feature type="compositionally biased region" description="Basic and acidic residues" evidence="1">
    <location>
        <begin position="418"/>
        <end position="437"/>
    </location>
</feature>
<feature type="compositionally biased region" description="Basic and acidic residues" evidence="1">
    <location>
        <begin position="495"/>
        <end position="519"/>
    </location>
</feature>
<evidence type="ECO:0000313" key="3">
    <source>
        <dbReference type="EMBL" id="KAG5645520.1"/>
    </source>
</evidence>
<feature type="compositionally biased region" description="Basic residues" evidence="1">
    <location>
        <begin position="109"/>
        <end position="123"/>
    </location>
</feature>
<feature type="compositionally biased region" description="Acidic residues" evidence="1">
    <location>
        <begin position="1"/>
        <end position="16"/>
    </location>
</feature>
<dbReference type="InterPro" id="IPR001202">
    <property type="entry name" value="WW_dom"/>
</dbReference>
<dbReference type="AlphaFoldDB" id="A0A9P7GDV6"/>
<dbReference type="SUPFAM" id="SSF51045">
    <property type="entry name" value="WW domain"/>
    <property type="match status" value="1"/>
</dbReference>
<feature type="compositionally biased region" description="Basic and acidic residues" evidence="1">
    <location>
        <begin position="328"/>
        <end position="356"/>
    </location>
</feature>
<name>A0A9P7GDV6_9AGAR</name>
<dbReference type="OrthoDB" id="548295at2759"/>
<feature type="compositionally biased region" description="Low complexity" evidence="1">
    <location>
        <begin position="441"/>
        <end position="456"/>
    </location>
</feature>
<feature type="compositionally biased region" description="Basic and acidic residues" evidence="1">
    <location>
        <begin position="583"/>
        <end position="602"/>
    </location>
</feature>
<dbReference type="PROSITE" id="PS50020">
    <property type="entry name" value="WW_DOMAIN_2"/>
    <property type="match status" value="1"/>
</dbReference>